<evidence type="ECO:0000256" key="2">
    <source>
        <dbReference type="ARBA" id="ARBA00022475"/>
    </source>
</evidence>
<dbReference type="Pfam" id="PF01554">
    <property type="entry name" value="MatE"/>
    <property type="match status" value="2"/>
</dbReference>
<sequence length="447" mass="49068">MQLNNKVLKENSSKKIFINYAILSMIGMITESSAVFIDGLFVANFISSEAFSAIGIVWPITALSFALYVMLTLGSIAIAGKCMGENNMRRASLIFTQTLITVLTLTTPVLILIYIFRETLLPLFGAHGNIYNFSLEYINGVIVAVFFWGMAYVFSQFIRLNGSPKFASLMFITSSLTNIILDAIFIAVLKLGISGAAWATAFSYIIAFVIGLSYFFNPKCKIKIIKVYGGWNYIFKAILNGFSEFLSNISSGIIPWLFNITAYKILGNNGILIYSAANYIITFFIMIASDVGEILSSLISVSYGAKNKNKMKDFLKMGMIFVSSLSISASIILLINPSILVNALLKNIDSKTAEDAMFFVRASIPIFICVGINILMSAYYTSIQKAGASALIAALRTLILPVLLVLTLPNIFGFLGLVLVLPISEIITLIVSVALYKNRSIDILIRN</sequence>
<feature type="transmembrane region" description="Helical" evidence="6">
    <location>
        <begin position="91"/>
        <end position="117"/>
    </location>
</feature>
<dbReference type="InterPro" id="IPR051327">
    <property type="entry name" value="MATE_MepA_subfamily"/>
</dbReference>
<gene>
    <name evidence="7" type="ORF">BRSU_0874</name>
</gene>
<name>A0A0G4K6A3_9SPIR</name>
<evidence type="ECO:0000313" key="8">
    <source>
        <dbReference type="Proteomes" id="UP000043763"/>
    </source>
</evidence>
<evidence type="ECO:0000256" key="6">
    <source>
        <dbReference type="SAM" id="Phobius"/>
    </source>
</evidence>
<feature type="transmembrane region" description="Helical" evidence="6">
    <location>
        <begin position="356"/>
        <end position="376"/>
    </location>
</feature>
<feature type="transmembrane region" description="Helical" evidence="6">
    <location>
        <begin position="20"/>
        <end position="43"/>
    </location>
</feature>
<keyword evidence="2" id="KW-1003">Cell membrane</keyword>
<evidence type="ECO:0000313" key="7">
    <source>
        <dbReference type="EMBL" id="CRF32564.1"/>
    </source>
</evidence>
<feature type="transmembrane region" description="Helical" evidence="6">
    <location>
        <begin position="55"/>
        <end position="79"/>
    </location>
</feature>
<dbReference type="PANTHER" id="PTHR43823:SF3">
    <property type="entry name" value="MULTIDRUG EXPORT PROTEIN MEPA"/>
    <property type="match status" value="1"/>
</dbReference>
<dbReference type="PANTHER" id="PTHR43823">
    <property type="entry name" value="SPORULATION PROTEIN YKVU"/>
    <property type="match status" value="1"/>
</dbReference>
<keyword evidence="8" id="KW-1185">Reference proteome</keyword>
<dbReference type="AlphaFoldDB" id="A0A0G4K6A3"/>
<dbReference type="InterPro" id="IPR002528">
    <property type="entry name" value="MATE_fam"/>
</dbReference>
<accession>A0A0G4K6A3</accession>
<feature type="transmembrane region" description="Helical" evidence="6">
    <location>
        <begin position="317"/>
        <end position="336"/>
    </location>
</feature>
<feature type="transmembrane region" description="Helical" evidence="6">
    <location>
        <begin position="278"/>
        <end position="305"/>
    </location>
</feature>
<dbReference type="RefSeq" id="WP_048594014.1">
    <property type="nucleotide sequence ID" value="NZ_CVLB01000001.1"/>
</dbReference>
<feature type="transmembrane region" description="Helical" evidence="6">
    <location>
        <begin position="166"/>
        <end position="189"/>
    </location>
</feature>
<dbReference type="GO" id="GO:0005886">
    <property type="term" value="C:plasma membrane"/>
    <property type="evidence" value="ECO:0007669"/>
    <property type="project" value="UniProtKB-SubCell"/>
</dbReference>
<comment type="subcellular location">
    <subcellularLocation>
        <location evidence="1">Cell membrane</location>
        <topology evidence="1">Multi-pass membrane protein</topology>
    </subcellularLocation>
</comment>
<feature type="transmembrane region" description="Helical" evidence="6">
    <location>
        <begin position="414"/>
        <end position="436"/>
    </location>
</feature>
<organism evidence="7 8">
    <name type="scientific">Brachyspira suanatina</name>
    <dbReference type="NCBI Taxonomy" id="381802"/>
    <lineage>
        <taxon>Bacteria</taxon>
        <taxon>Pseudomonadati</taxon>
        <taxon>Spirochaetota</taxon>
        <taxon>Spirochaetia</taxon>
        <taxon>Brachyspirales</taxon>
        <taxon>Brachyspiraceae</taxon>
        <taxon>Brachyspira</taxon>
    </lineage>
</organism>
<keyword evidence="4 6" id="KW-1133">Transmembrane helix</keyword>
<dbReference type="OrthoDB" id="9811110at2"/>
<dbReference type="EMBL" id="CVLB01000001">
    <property type="protein sequence ID" value="CRF32564.1"/>
    <property type="molecule type" value="Genomic_DNA"/>
</dbReference>
<feature type="transmembrane region" description="Helical" evidence="6">
    <location>
        <begin position="388"/>
        <end position="408"/>
    </location>
</feature>
<feature type="transmembrane region" description="Helical" evidence="6">
    <location>
        <begin position="137"/>
        <end position="154"/>
    </location>
</feature>
<feature type="transmembrane region" description="Helical" evidence="6">
    <location>
        <begin position="195"/>
        <end position="216"/>
    </location>
</feature>
<feature type="transmembrane region" description="Helical" evidence="6">
    <location>
        <begin position="237"/>
        <end position="258"/>
    </location>
</feature>
<dbReference type="GO" id="GO:0015297">
    <property type="term" value="F:antiporter activity"/>
    <property type="evidence" value="ECO:0007669"/>
    <property type="project" value="InterPro"/>
</dbReference>
<proteinExistence type="predicted"/>
<dbReference type="GO" id="GO:0042910">
    <property type="term" value="F:xenobiotic transmembrane transporter activity"/>
    <property type="evidence" value="ECO:0007669"/>
    <property type="project" value="InterPro"/>
</dbReference>
<dbReference type="Proteomes" id="UP000043763">
    <property type="component" value="Unassembled WGS sequence"/>
</dbReference>
<evidence type="ECO:0000256" key="1">
    <source>
        <dbReference type="ARBA" id="ARBA00004651"/>
    </source>
</evidence>
<reference evidence="8" key="1">
    <citation type="submission" date="2015-04" db="EMBL/GenBank/DDBJ databases">
        <authorList>
            <person name="Mushtaq Mamoona"/>
        </authorList>
    </citation>
    <scope>NUCLEOTIDE SEQUENCE [LARGE SCALE GENOMIC DNA]</scope>
    <source>
        <strain evidence="8">AN4859/03</strain>
    </source>
</reference>
<evidence type="ECO:0000256" key="4">
    <source>
        <dbReference type="ARBA" id="ARBA00022989"/>
    </source>
</evidence>
<evidence type="ECO:0000256" key="5">
    <source>
        <dbReference type="ARBA" id="ARBA00023136"/>
    </source>
</evidence>
<keyword evidence="5 6" id="KW-0472">Membrane</keyword>
<keyword evidence="3 6" id="KW-0812">Transmembrane</keyword>
<evidence type="ECO:0000256" key="3">
    <source>
        <dbReference type="ARBA" id="ARBA00022692"/>
    </source>
</evidence>
<protein>
    <submittedName>
        <fullName evidence="7">Multidrug transporter</fullName>
    </submittedName>
</protein>